<sequence length="88" mass="9655">MTTVTVRNVPEEVRDLLADAARRSGQSLQSYLLRVFEREARFARNVELTELQPVGGGLLSMDEIVEAVHEARGEAPGPEDQAGTACWS</sequence>
<feature type="domain" description="Antitoxin FitA-like ribbon-helix-helix" evidence="1">
    <location>
        <begin position="3"/>
        <end position="38"/>
    </location>
</feature>
<dbReference type="RefSeq" id="WP_092928090.1">
    <property type="nucleotide sequence ID" value="NZ_FOMZ01000010.1"/>
</dbReference>
<evidence type="ECO:0000313" key="2">
    <source>
        <dbReference type="EMBL" id="SFE25905.1"/>
    </source>
</evidence>
<dbReference type="GO" id="GO:0006355">
    <property type="term" value="P:regulation of DNA-templated transcription"/>
    <property type="evidence" value="ECO:0007669"/>
    <property type="project" value="InterPro"/>
</dbReference>
<reference evidence="3" key="1">
    <citation type="submission" date="2016-10" db="EMBL/GenBank/DDBJ databases">
        <authorList>
            <person name="Varghese N."/>
            <person name="Submissions S."/>
        </authorList>
    </citation>
    <scope>NUCLEOTIDE SEQUENCE [LARGE SCALE GENOMIC DNA]</scope>
    <source>
        <strain evidence="3">DSM 45004</strain>
    </source>
</reference>
<organism evidence="2 3">
    <name type="scientific">Actinopolyspora alba</name>
    <dbReference type="NCBI Taxonomy" id="673379"/>
    <lineage>
        <taxon>Bacteria</taxon>
        <taxon>Bacillati</taxon>
        <taxon>Actinomycetota</taxon>
        <taxon>Actinomycetes</taxon>
        <taxon>Actinopolysporales</taxon>
        <taxon>Actinopolysporaceae</taxon>
        <taxon>Actinopolyspora</taxon>
        <taxon>Actinopolyspora alba group</taxon>
    </lineage>
</organism>
<dbReference type="SUPFAM" id="SSF47598">
    <property type="entry name" value="Ribbon-helix-helix"/>
    <property type="match status" value="1"/>
</dbReference>
<evidence type="ECO:0000313" key="3">
    <source>
        <dbReference type="Proteomes" id="UP000198716"/>
    </source>
</evidence>
<dbReference type="EMBL" id="FOMZ01000010">
    <property type="protein sequence ID" value="SFE25905.1"/>
    <property type="molecule type" value="Genomic_DNA"/>
</dbReference>
<dbReference type="Proteomes" id="UP000198716">
    <property type="component" value="Unassembled WGS sequence"/>
</dbReference>
<keyword evidence="3" id="KW-1185">Reference proteome</keyword>
<name>A0A1I1Z269_9ACTN</name>
<dbReference type="InterPro" id="IPR010985">
    <property type="entry name" value="Ribbon_hlx_hlx"/>
</dbReference>
<dbReference type="InterPro" id="IPR053853">
    <property type="entry name" value="FitA-like_RHH"/>
</dbReference>
<gene>
    <name evidence="2" type="ORF">SAMN04487819_11033</name>
</gene>
<dbReference type="AlphaFoldDB" id="A0A1I1Z269"/>
<proteinExistence type="predicted"/>
<dbReference type="Pfam" id="PF22513">
    <property type="entry name" value="FitA-like_RHH"/>
    <property type="match status" value="1"/>
</dbReference>
<protein>
    <recommendedName>
        <fullName evidence="1">Antitoxin FitA-like ribbon-helix-helix domain-containing protein</fullName>
    </recommendedName>
</protein>
<evidence type="ECO:0000259" key="1">
    <source>
        <dbReference type="Pfam" id="PF22513"/>
    </source>
</evidence>
<accession>A0A1I1Z269</accession>